<evidence type="ECO:0000259" key="6">
    <source>
        <dbReference type="Pfam" id="PF09864"/>
    </source>
</evidence>
<dbReference type="InterPro" id="IPR036328">
    <property type="entry name" value="MliC_sf"/>
</dbReference>
<proteinExistence type="predicted"/>
<keyword evidence="1 5" id="KW-0732">Signal</keyword>
<evidence type="ECO:0000256" key="5">
    <source>
        <dbReference type="SAM" id="SignalP"/>
    </source>
</evidence>
<evidence type="ECO:0000256" key="3">
    <source>
        <dbReference type="ARBA" id="ARBA00023139"/>
    </source>
</evidence>
<dbReference type="RefSeq" id="WP_035534767.1">
    <property type="nucleotide sequence ID" value="NZ_ARYL01000001.1"/>
</dbReference>
<dbReference type="AlphaFoldDB" id="A0A059GC29"/>
<feature type="signal peptide" evidence="5">
    <location>
        <begin position="1"/>
        <end position="20"/>
    </location>
</feature>
<dbReference type="OrthoDB" id="9841063at2"/>
<dbReference type="EMBL" id="ARYL01000001">
    <property type="protein sequence ID" value="KDA04366.1"/>
    <property type="molecule type" value="Genomic_DNA"/>
</dbReference>
<dbReference type="PATRIC" id="fig|1280953.3.peg.145"/>
<dbReference type="Gene3D" id="2.40.128.200">
    <property type="match status" value="1"/>
</dbReference>
<dbReference type="SUPFAM" id="SSF141488">
    <property type="entry name" value="YdhA-like"/>
    <property type="match status" value="1"/>
</dbReference>
<evidence type="ECO:0000256" key="4">
    <source>
        <dbReference type="ARBA" id="ARBA00023288"/>
    </source>
</evidence>
<evidence type="ECO:0000256" key="2">
    <source>
        <dbReference type="ARBA" id="ARBA00023136"/>
    </source>
</evidence>
<keyword evidence="2" id="KW-0472">Membrane</keyword>
<feature type="chain" id="PRO_5001578700" description="C-type lysozyme inhibitor domain-containing protein" evidence="5">
    <location>
        <begin position="21"/>
        <end position="125"/>
    </location>
</feature>
<protein>
    <recommendedName>
        <fullName evidence="6">C-type lysozyme inhibitor domain-containing protein</fullName>
    </recommendedName>
</protein>
<keyword evidence="4" id="KW-0449">Lipoprotein</keyword>
<name>A0A059GC29_9PROT</name>
<organism evidence="7 8">
    <name type="scientific">Hyphomonas oceanitis SCH89</name>
    <dbReference type="NCBI Taxonomy" id="1280953"/>
    <lineage>
        <taxon>Bacteria</taxon>
        <taxon>Pseudomonadati</taxon>
        <taxon>Pseudomonadota</taxon>
        <taxon>Alphaproteobacteria</taxon>
        <taxon>Hyphomonadales</taxon>
        <taxon>Hyphomonadaceae</taxon>
        <taxon>Hyphomonas</taxon>
    </lineage>
</organism>
<reference evidence="7 8" key="1">
    <citation type="journal article" date="2014" name="Antonie Van Leeuwenhoek">
        <title>Hyphomonas beringensis sp. nov. and Hyphomonas chukchiensis sp. nov., isolated from surface seawater of the Bering Sea and Chukchi Sea.</title>
        <authorList>
            <person name="Li C."/>
            <person name="Lai Q."/>
            <person name="Li G."/>
            <person name="Dong C."/>
            <person name="Wang J."/>
            <person name="Liao Y."/>
            <person name="Shao Z."/>
        </authorList>
    </citation>
    <scope>NUCLEOTIDE SEQUENCE [LARGE SCALE GENOMIC DNA]</scope>
    <source>
        <strain evidence="7 8">SCH89</strain>
    </source>
</reference>
<feature type="domain" description="C-type lysozyme inhibitor" evidence="6">
    <location>
        <begin position="53"/>
        <end position="116"/>
    </location>
</feature>
<keyword evidence="8" id="KW-1185">Reference proteome</keyword>
<dbReference type="Pfam" id="PF09864">
    <property type="entry name" value="MliC"/>
    <property type="match status" value="1"/>
</dbReference>
<gene>
    <name evidence="7" type="ORF">HOC_00735</name>
</gene>
<evidence type="ECO:0000313" key="7">
    <source>
        <dbReference type="EMBL" id="KDA04366.1"/>
    </source>
</evidence>
<dbReference type="InterPro" id="IPR018660">
    <property type="entry name" value="MliC"/>
</dbReference>
<dbReference type="Proteomes" id="UP000024942">
    <property type="component" value="Unassembled WGS sequence"/>
</dbReference>
<keyword evidence="3" id="KW-0564">Palmitate</keyword>
<evidence type="ECO:0000256" key="1">
    <source>
        <dbReference type="ARBA" id="ARBA00022729"/>
    </source>
</evidence>
<dbReference type="STRING" id="1280953.HOC_00735"/>
<sequence length="125" mass="13417">MKRACTFAALTLAATAAACAVTPPSASQQGDMRMANDPAYAAPYSSDVISPYYECGALQLEASVVGTIATVMFNGEVHQLQQVEADKGMRYQSGIGPSRVVFWDQGRYAVLQQGTTTFPQCTRVR</sequence>
<dbReference type="PROSITE" id="PS51257">
    <property type="entry name" value="PROKAR_LIPOPROTEIN"/>
    <property type="match status" value="1"/>
</dbReference>
<accession>A0A059GC29</accession>
<comment type="caution">
    <text evidence="7">The sequence shown here is derived from an EMBL/GenBank/DDBJ whole genome shotgun (WGS) entry which is preliminary data.</text>
</comment>
<evidence type="ECO:0000313" key="8">
    <source>
        <dbReference type="Proteomes" id="UP000024942"/>
    </source>
</evidence>